<reference evidence="1 2" key="1">
    <citation type="journal article" date="2018" name="Front. Microbiol.">
        <title>Hydrolytic Capabilities as a Key to Environmental Success: Chitinolytic and Cellulolytic Acidobacteria From Acidic Sub-arctic Soils and Boreal Peatlands.</title>
        <authorList>
            <person name="Belova S.E."/>
            <person name="Ravin N.V."/>
            <person name="Pankratov T.A."/>
            <person name="Rakitin A.L."/>
            <person name="Ivanova A.A."/>
            <person name="Beletsky A.V."/>
            <person name="Mardanov A.V."/>
            <person name="Sinninghe Damste J.S."/>
            <person name="Dedysh S.N."/>
        </authorList>
    </citation>
    <scope>NUCLEOTIDE SEQUENCE [LARGE SCALE GENOMIC DNA]</scope>
    <source>
        <strain evidence="1 2">SBC82</strain>
        <plasmid evidence="2">pacpol4</plasmid>
    </source>
</reference>
<accession>A0A2Z5GB06</accession>
<keyword evidence="2" id="KW-1185">Reference proteome</keyword>
<dbReference type="Proteomes" id="UP000253606">
    <property type="component" value="Plasmid pACPOL4"/>
</dbReference>
<geneLocation type="plasmid" evidence="2">
    <name>pacpol4</name>
</geneLocation>
<evidence type="ECO:0000313" key="1">
    <source>
        <dbReference type="EMBL" id="AXC16291.1"/>
    </source>
</evidence>
<organism evidence="1 2">
    <name type="scientific">Acidisarcina polymorpha</name>
    <dbReference type="NCBI Taxonomy" id="2211140"/>
    <lineage>
        <taxon>Bacteria</taxon>
        <taxon>Pseudomonadati</taxon>
        <taxon>Acidobacteriota</taxon>
        <taxon>Terriglobia</taxon>
        <taxon>Terriglobales</taxon>
        <taxon>Acidobacteriaceae</taxon>
        <taxon>Acidisarcina</taxon>
    </lineage>
</organism>
<evidence type="ECO:0000313" key="2">
    <source>
        <dbReference type="Proteomes" id="UP000253606"/>
    </source>
</evidence>
<name>A0A2Z5GB06_9BACT</name>
<keyword evidence="1" id="KW-0614">Plasmid</keyword>
<dbReference type="EMBL" id="CP030843">
    <property type="protein sequence ID" value="AXC16291.1"/>
    <property type="molecule type" value="Genomic_DNA"/>
</dbReference>
<dbReference type="KEGG" id="abas:ACPOL_7099"/>
<proteinExistence type="predicted"/>
<protein>
    <submittedName>
        <fullName evidence="1">Uncharacterized protein</fullName>
    </submittedName>
</protein>
<dbReference type="AlphaFoldDB" id="A0A2Z5GB06"/>
<sequence>MLKQLEVGQLLSITPEYLNRLLHKRKLLKALRPQKSYVKLV</sequence>
<gene>
    <name evidence="1" type="ORF">ACPOL_7099</name>
</gene>